<feature type="domain" description="4Fe-4S ferredoxin-type" evidence="7">
    <location>
        <begin position="51"/>
        <end position="81"/>
    </location>
</feature>
<dbReference type="InterPro" id="IPR004017">
    <property type="entry name" value="Cys_rich_dom"/>
</dbReference>
<dbReference type="InterPro" id="IPR012257">
    <property type="entry name" value="Glc_ox_4Fe-4S"/>
</dbReference>
<dbReference type="InterPro" id="IPR017896">
    <property type="entry name" value="4Fe4S_Fe-S-bd"/>
</dbReference>
<evidence type="ECO:0000313" key="9">
    <source>
        <dbReference type="Proteomes" id="UP001144280"/>
    </source>
</evidence>
<keyword evidence="1 6" id="KW-0004">4Fe-4S</keyword>
<sequence>MKRELLDVCVHCGFCLPTCPTYAVSGDEAESPRGRIYLMSLAERGETPIGGAFTEHIDSCLGCLACVPACPSGVQYNLLIEAARPRIEQEAPRSLGERLFRRSVFGLFPYPRRLRVAAVFGVLYQRIGIRPTRLLKRLPARVRALESLLPPVRVRDLFARTPRATLPSGSARRRVALLTGCAQRVFFAKVNAATIRVLAAEGYEVVAPRGQGCCGALSLHSGRDEEARRFARRTIDAFGDGYDAIVVNVAGCGSTMKEYGELLSDDPAYRERAAAFAAKVRDVTEVLAELPPVAPRHPVEARVAYHDACHLANAQRITAQPRQVLAAIPGVELVDVPEAQICCGSAGVYNLLQPETAEELGKRKAANLASVKPDVIATANAGCLLQIGRFTSDGTPIVHPVELIDASIRGAATPKDG</sequence>
<protein>
    <recommendedName>
        <fullName evidence="6">Glycolate oxidase iron-sulfur subunit</fullName>
        <ecNumber evidence="6">1.1.99.14</ecNumber>
    </recommendedName>
</protein>
<comment type="catalytic activity">
    <reaction evidence="6">
        <text>glycolate + A = glyoxylate + AH2</text>
        <dbReference type="Rhea" id="RHEA:21264"/>
        <dbReference type="ChEBI" id="CHEBI:13193"/>
        <dbReference type="ChEBI" id="CHEBI:17499"/>
        <dbReference type="ChEBI" id="CHEBI:29805"/>
        <dbReference type="ChEBI" id="CHEBI:36655"/>
        <dbReference type="EC" id="1.1.99.14"/>
    </reaction>
</comment>
<comment type="function">
    <text evidence="6">Component of a complex that catalyzes the oxidation of glycolate to glyoxylate.</text>
</comment>
<keyword evidence="9" id="KW-1185">Reference proteome</keyword>
<dbReference type="Pfam" id="PF02754">
    <property type="entry name" value="CCG"/>
    <property type="match status" value="2"/>
</dbReference>
<evidence type="ECO:0000256" key="6">
    <source>
        <dbReference type="PIRNR" id="PIRNR000139"/>
    </source>
</evidence>
<dbReference type="SUPFAM" id="SSF54862">
    <property type="entry name" value="4Fe-4S ferredoxins"/>
    <property type="match status" value="1"/>
</dbReference>
<keyword evidence="2 6" id="KW-0479">Metal-binding</keyword>
<dbReference type="PIRSF" id="PIRSF000139">
    <property type="entry name" value="Glc_ox_4Fe-4S"/>
    <property type="match status" value="1"/>
</dbReference>
<dbReference type="InterPro" id="IPR017900">
    <property type="entry name" value="4Fe4S_Fe_S_CS"/>
</dbReference>
<keyword evidence="6" id="KW-0813">Transport</keyword>
<dbReference type="PROSITE" id="PS51379">
    <property type="entry name" value="4FE4S_FER_2"/>
    <property type="match status" value="2"/>
</dbReference>
<keyword evidence="4 6" id="KW-0408">Iron</keyword>
<feature type="domain" description="4Fe-4S ferredoxin-type" evidence="7">
    <location>
        <begin position="1"/>
        <end position="29"/>
    </location>
</feature>
<dbReference type="PANTHER" id="PTHR32479:SF17">
    <property type="entry name" value="GLYCOLATE OXIDASE IRON-SULFUR SUBUNIT"/>
    <property type="match status" value="1"/>
</dbReference>
<keyword evidence="6" id="KW-0249">Electron transport</keyword>
<reference evidence="8" key="1">
    <citation type="submission" date="2022-12" db="EMBL/GenBank/DDBJ databases">
        <title>New Phytohabitans aurantiacus sp. RD004123 nov., an actinomycete isolated from soil.</title>
        <authorList>
            <person name="Triningsih D.W."/>
            <person name="Harunari E."/>
            <person name="Igarashi Y."/>
        </authorList>
    </citation>
    <scope>NUCLEOTIDE SEQUENCE</scope>
    <source>
        <strain evidence="8">RD004123</strain>
    </source>
</reference>
<evidence type="ECO:0000256" key="3">
    <source>
        <dbReference type="ARBA" id="ARBA00022737"/>
    </source>
</evidence>
<dbReference type="PROSITE" id="PS00198">
    <property type="entry name" value="4FE4S_FER_1"/>
    <property type="match status" value="2"/>
</dbReference>
<comment type="catalytic activity">
    <reaction evidence="6">
        <text>(R)-lactate + A = pyruvate + AH2</text>
        <dbReference type="Rhea" id="RHEA:15089"/>
        <dbReference type="ChEBI" id="CHEBI:13193"/>
        <dbReference type="ChEBI" id="CHEBI:15361"/>
        <dbReference type="ChEBI" id="CHEBI:16004"/>
        <dbReference type="ChEBI" id="CHEBI:17499"/>
    </reaction>
</comment>
<dbReference type="PANTHER" id="PTHR32479">
    <property type="entry name" value="GLYCOLATE OXIDASE IRON-SULFUR SUBUNIT"/>
    <property type="match status" value="1"/>
</dbReference>
<evidence type="ECO:0000256" key="2">
    <source>
        <dbReference type="ARBA" id="ARBA00022723"/>
    </source>
</evidence>
<evidence type="ECO:0000256" key="1">
    <source>
        <dbReference type="ARBA" id="ARBA00022485"/>
    </source>
</evidence>
<comment type="cofactor">
    <cofactor evidence="6">
        <name>[4Fe-4S] cluster</name>
        <dbReference type="ChEBI" id="CHEBI:49883"/>
    </cofactor>
    <text evidence="6">Binds 2 [4Fe-4S] clusters.</text>
</comment>
<dbReference type="InterPro" id="IPR009051">
    <property type="entry name" value="Helical_ferredxn"/>
</dbReference>
<keyword evidence="5 6" id="KW-0411">Iron-sulfur</keyword>
<dbReference type="Gene3D" id="1.10.1060.10">
    <property type="entry name" value="Alpha-helical ferredoxin"/>
    <property type="match status" value="1"/>
</dbReference>
<dbReference type="RefSeq" id="WP_281891613.1">
    <property type="nucleotide sequence ID" value="NZ_BSDI01000001.1"/>
</dbReference>
<accession>A0ABQ5QKR2</accession>
<comment type="caution">
    <text evidence="8">The sequence shown here is derived from an EMBL/GenBank/DDBJ whole genome shotgun (WGS) entry which is preliminary data.</text>
</comment>
<dbReference type="EC" id="1.1.99.14" evidence="6"/>
<evidence type="ECO:0000259" key="7">
    <source>
        <dbReference type="PROSITE" id="PS51379"/>
    </source>
</evidence>
<organism evidence="8 9">
    <name type="scientific">Phytohabitans aurantiacus</name>
    <dbReference type="NCBI Taxonomy" id="3016789"/>
    <lineage>
        <taxon>Bacteria</taxon>
        <taxon>Bacillati</taxon>
        <taxon>Actinomycetota</taxon>
        <taxon>Actinomycetes</taxon>
        <taxon>Micromonosporales</taxon>
        <taxon>Micromonosporaceae</taxon>
    </lineage>
</organism>
<dbReference type="Pfam" id="PF13183">
    <property type="entry name" value="Fer4_8"/>
    <property type="match status" value="1"/>
</dbReference>
<dbReference type="EMBL" id="BSDI01000001">
    <property type="protein sequence ID" value="GLH94790.1"/>
    <property type="molecule type" value="Genomic_DNA"/>
</dbReference>
<keyword evidence="3" id="KW-0677">Repeat</keyword>
<evidence type="ECO:0000256" key="4">
    <source>
        <dbReference type="ARBA" id="ARBA00023004"/>
    </source>
</evidence>
<proteinExistence type="predicted"/>
<dbReference type="Proteomes" id="UP001144280">
    <property type="component" value="Unassembled WGS sequence"/>
</dbReference>
<evidence type="ECO:0000313" key="8">
    <source>
        <dbReference type="EMBL" id="GLH94790.1"/>
    </source>
</evidence>
<evidence type="ECO:0000256" key="5">
    <source>
        <dbReference type="ARBA" id="ARBA00023014"/>
    </source>
</evidence>
<name>A0ABQ5QKR2_9ACTN</name>
<gene>
    <name evidence="8" type="primary">glcF</name>
    <name evidence="8" type="ORF">Pa4123_00620</name>
</gene>